<evidence type="ECO:0000313" key="3">
    <source>
        <dbReference type="EMBL" id="KAK4174488.1"/>
    </source>
</evidence>
<gene>
    <name evidence="3" type="ORF">QBC36DRAFT_333551</name>
</gene>
<keyword evidence="2" id="KW-1133">Transmembrane helix</keyword>
<reference evidence="3" key="1">
    <citation type="journal article" date="2023" name="Mol. Phylogenet. Evol.">
        <title>Genome-scale phylogeny and comparative genomics of the fungal order Sordariales.</title>
        <authorList>
            <person name="Hensen N."/>
            <person name="Bonometti L."/>
            <person name="Westerberg I."/>
            <person name="Brannstrom I.O."/>
            <person name="Guillou S."/>
            <person name="Cros-Aarteil S."/>
            <person name="Calhoun S."/>
            <person name="Haridas S."/>
            <person name="Kuo A."/>
            <person name="Mondo S."/>
            <person name="Pangilinan J."/>
            <person name="Riley R."/>
            <person name="LaButti K."/>
            <person name="Andreopoulos B."/>
            <person name="Lipzen A."/>
            <person name="Chen C."/>
            <person name="Yan M."/>
            <person name="Daum C."/>
            <person name="Ng V."/>
            <person name="Clum A."/>
            <person name="Steindorff A."/>
            <person name="Ohm R.A."/>
            <person name="Martin F."/>
            <person name="Silar P."/>
            <person name="Natvig D.O."/>
            <person name="Lalanne C."/>
            <person name="Gautier V."/>
            <person name="Ament-Velasquez S.L."/>
            <person name="Kruys A."/>
            <person name="Hutchinson M.I."/>
            <person name="Powell A.J."/>
            <person name="Barry K."/>
            <person name="Miller A.N."/>
            <person name="Grigoriev I.V."/>
            <person name="Debuchy R."/>
            <person name="Gladieux P."/>
            <person name="Hiltunen Thoren M."/>
            <person name="Johannesson H."/>
        </authorList>
    </citation>
    <scope>NUCLEOTIDE SEQUENCE</scope>
    <source>
        <strain evidence="3">CBS 892.96</strain>
    </source>
</reference>
<protein>
    <submittedName>
        <fullName evidence="3">Uncharacterized protein</fullName>
    </submittedName>
</protein>
<dbReference type="EMBL" id="MU866279">
    <property type="protein sequence ID" value="KAK4174488.1"/>
    <property type="molecule type" value="Genomic_DNA"/>
</dbReference>
<keyword evidence="2" id="KW-0472">Membrane</keyword>
<evidence type="ECO:0000256" key="2">
    <source>
        <dbReference type="SAM" id="Phobius"/>
    </source>
</evidence>
<keyword evidence="2" id="KW-0812">Transmembrane</keyword>
<sequence length="127" mass="14354">MREVITWAYVHAAVRALINLTFLGYICWYYFDGMDRMKTSSCGSASARVVFFAPVDLFGWYRTLGKVVTVVAIVETQVMIGVNWEAIRGRRKKKQVERGGSQEATSGDRAQASTINKETGSFRVWKC</sequence>
<reference evidence="3" key="2">
    <citation type="submission" date="2023-05" db="EMBL/GenBank/DDBJ databases">
        <authorList>
            <consortium name="Lawrence Berkeley National Laboratory"/>
            <person name="Steindorff A."/>
            <person name="Hensen N."/>
            <person name="Bonometti L."/>
            <person name="Westerberg I."/>
            <person name="Brannstrom I.O."/>
            <person name="Guillou S."/>
            <person name="Cros-Aarteil S."/>
            <person name="Calhoun S."/>
            <person name="Haridas S."/>
            <person name="Kuo A."/>
            <person name="Mondo S."/>
            <person name="Pangilinan J."/>
            <person name="Riley R."/>
            <person name="Labutti K."/>
            <person name="Andreopoulos B."/>
            <person name="Lipzen A."/>
            <person name="Chen C."/>
            <person name="Yanf M."/>
            <person name="Daum C."/>
            <person name="Ng V."/>
            <person name="Clum A."/>
            <person name="Ohm R."/>
            <person name="Martin F."/>
            <person name="Silar P."/>
            <person name="Natvig D."/>
            <person name="Lalanne C."/>
            <person name="Gautier V."/>
            <person name="Ament-Velasquez S.L."/>
            <person name="Kruys A."/>
            <person name="Hutchinson M.I."/>
            <person name="Powell A.J."/>
            <person name="Barry K."/>
            <person name="Miller A.N."/>
            <person name="Grigoriev I.V."/>
            <person name="Debuchy R."/>
            <person name="Gladieux P."/>
            <person name="Thoren M.H."/>
            <person name="Johannesson H."/>
        </authorList>
    </citation>
    <scope>NUCLEOTIDE SEQUENCE</scope>
    <source>
        <strain evidence="3">CBS 892.96</strain>
    </source>
</reference>
<name>A0AAN7A576_9PEZI</name>
<accession>A0AAN7A576</accession>
<keyword evidence="4" id="KW-1185">Reference proteome</keyword>
<comment type="caution">
    <text evidence="3">The sequence shown here is derived from an EMBL/GenBank/DDBJ whole genome shotgun (WGS) entry which is preliminary data.</text>
</comment>
<feature type="transmembrane region" description="Helical" evidence="2">
    <location>
        <begin position="64"/>
        <end position="84"/>
    </location>
</feature>
<evidence type="ECO:0000313" key="4">
    <source>
        <dbReference type="Proteomes" id="UP001302321"/>
    </source>
</evidence>
<feature type="transmembrane region" description="Helical" evidence="2">
    <location>
        <begin position="12"/>
        <end position="31"/>
    </location>
</feature>
<proteinExistence type="predicted"/>
<dbReference type="AlphaFoldDB" id="A0AAN7A576"/>
<evidence type="ECO:0000256" key="1">
    <source>
        <dbReference type="SAM" id="MobiDB-lite"/>
    </source>
</evidence>
<organism evidence="3 4">
    <name type="scientific">Triangularia setosa</name>
    <dbReference type="NCBI Taxonomy" id="2587417"/>
    <lineage>
        <taxon>Eukaryota</taxon>
        <taxon>Fungi</taxon>
        <taxon>Dikarya</taxon>
        <taxon>Ascomycota</taxon>
        <taxon>Pezizomycotina</taxon>
        <taxon>Sordariomycetes</taxon>
        <taxon>Sordariomycetidae</taxon>
        <taxon>Sordariales</taxon>
        <taxon>Podosporaceae</taxon>
        <taxon>Triangularia</taxon>
    </lineage>
</organism>
<dbReference type="Proteomes" id="UP001302321">
    <property type="component" value="Unassembled WGS sequence"/>
</dbReference>
<feature type="region of interest" description="Disordered" evidence="1">
    <location>
        <begin position="91"/>
        <end position="113"/>
    </location>
</feature>